<name>A0A4Y5TWZ7_9CAUD</name>
<reference evidence="1 2" key="1">
    <citation type="submission" date="2019-04" db="EMBL/GenBank/DDBJ databases">
        <title>Nine Novel Phages from a Plateau Lake in Southwest China Provide Insights into Aeromonas Phage Diversity.</title>
        <authorList>
            <person name="Xiao W."/>
            <person name="Bai M."/>
            <person name="Wang Y."/>
            <person name="Cui X."/>
        </authorList>
    </citation>
    <scope>NUCLEOTIDE SEQUENCE [LARGE SCALE GENOMIC DNA]</scope>
</reference>
<dbReference type="Proteomes" id="UP000316128">
    <property type="component" value="Segment"/>
</dbReference>
<evidence type="ECO:0000313" key="2">
    <source>
        <dbReference type="Proteomes" id="UP000316128"/>
    </source>
</evidence>
<keyword evidence="2" id="KW-1185">Reference proteome</keyword>
<accession>A0A4Y5TWZ7</accession>
<proteinExistence type="predicted"/>
<sequence>MKVEEMSYYDLVKLDLKYLKKFGNKSLIADDSTLIELSEETSSHLNNKPVQLHMMTISDENKIYWCCAVVDTSGQKIILGAGEV</sequence>
<dbReference type="EMBL" id="MK804893">
    <property type="protein sequence ID" value="QDB73922.1"/>
    <property type="molecule type" value="Genomic_DNA"/>
</dbReference>
<organism evidence="1 2">
    <name type="scientific">Aeromonas phage 2L372D</name>
    <dbReference type="NCBI Taxonomy" id="2588097"/>
    <lineage>
        <taxon>Viruses</taxon>
        <taxon>Duplodnaviria</taxon>
        <taxon>Heunggongvirae</taxon>
        <taxon>Uroviricota</taxon>
        <taxon>Caudoviricetes</taxon>
        <taxon>Plateaulakevirus</taxon>
        <taxon>Plateaulakevirus pv2L372D</taxon>
    </lineage>
</organism>
<protein>
    <submittedName>
        <fullName evidence="1">Uncharacterized protein</fullName>
    </submittedName>
</protein>
<evidence type="ECO:0000313" key="1">
    <source>
        <dbReference type="EMBL" id="QDB73922.1"/>
    </source>
</evidence>
<gene>
    <name evidence="1" type="ORF">2L372D_008</name>
</gene>